<accession>A0A1H9UBZ2</accession>
<reference evidence="1 2" key="1">
    <citation type="submission" date="2016-10" db="EMBL/GenBank/DDBJ databases">
        <authorList>
            <person name="de Groot N.N."/>
        </authorList>
    </citation>
    <scope>NUCLEOTIDE SEQUENCE [LARGE SCALE GENOMIC DNA]</scope>
    <source>
        <strain evidence="1 2">DSM 18610</strain>
    </source>
</reference>
<dbReference type="OrthoDB" id="791132at2"/>
<dbReference type="Proteomes" id="UP000199572">
    <property type="component" value="Unassembled WGS sequence"/>
</dbReference>
<evidence type="ECO:0000313" key="1">
    <source>
        <dbReference type="EMBL" id="SES06966.1"/>
    </source>
</evidence>
<organism evidence="1 2">
    <name type="scientific">Pedobacter rhizosphaerae</name>
    <dbReference type="NCBI Taxonomy" id="390241"/>
    <lineage>
        <taxon>Bacteria</taxon>
        <taxon>Pseudomonadati</taxon>
        <taxon>Bacteroidota</taxon>
        <taxon>Sphingobacteriia</taxon>
        <taxon>Sphingobacteriales</taxon>
        <taxon>Sphingobacteriaceae</taxon>
        <taxon>Pedobacter</taxon>
    </lineage>
</organism>
<dbReference type="EMBL" id="FOGG01000029">
    <property type="protein sequence ID" value="SES06966.1"/>
    <property type="molecule type" value="Genomic_DNA"/>
</dbReference>
<name>A0A1H9UBZ2_9SPHI</name>
<dbReference type="AlphaFoldDB" id="A0A1H9UBZ2"/>
<dbReference type="STRING" id="390241.SAMN04488023_12941"/>
<dbReference type="Gene3D" id="1.25.40.10">
    <property type="entry name" value="Tetratricopeptide repeat domain"/>
    <property type="match status" value="1"/>
</dbReference>
<protein>
    <submittedName>
        <fullName evidence="1">Uncharacterized protein</fullName>
    </submittedName>
</protein>
<keyword evidence="2" id="KW-1185">Reference proteome</keyword>
<evidence type="ECO:0000313" key="2">
    <source>
        <dbReference type="Proteomes" id="UP000199572"/>
    </source>
</evidence>
<dbReference type="InterPro" id="IPR011990">
    <property type="entry name" value="TPR-like_helical_dom_sf"/>
</dbReference>
<proteinExistence type="predicted"/>
<dbReference type="RefSeq" id="WP_090887139.1">
    <property type="nucleotide sequence ID" value="NZ_FOGG01000029.1"/>
</dbReference>
<dbReference type="InterPro" id="IPR019734">
    <property type="entry name" value="TPR_rpt"/>
</dbReference>
<gene>
    <name evidence="1" type="ORF">SAMN04488023_12941</name>
</gene>
<sequence length="173" mass="20328">MDIYTTVEEKYLQAVEELDLGELPKALQYFNAIIAFDAEYARAYFQVGKIYHYHLKDYRAAGYYYKRSIELDAAFPDAYEPYLELIVTLRMNNLVKPLSEKALQVPGVNCALIYKQLGLYAEQQQQFADAYNYFRQAELFNSIQEEQTMLQEHLKRIKTKINSQKTMVYDLQG</sequence>
<dbReference type="SMART" id="SM00028">
    <property type="entry name" value="TPR"/>
    <property type="match status" value="3"/>
</dbReference>
<dbReference type="SUPFAM" id="SSF81901">
    <property type="entry name" value="HCP-like"/>
    <property type="match status" value="1"/>
</dbReference>